<accession>A0A2T5VDD2</accession>
<dbReference type="InterPro" id="IPR017585">
    <property type="entry name" value="SAF_FlgA"/>
</dbReference>
<dbReference type="OrthoDB" id="5323072at2"/>
<dbReference type="AlphaFoldDB" id="A0A2T5VDD2"/>
<dbReference type="PANTHER" id="PTHR36307:SF1">
    <property type="entry name" value="FLAGELLA BASAL BODY P-RING FORMATION PROTEIN FLGA"/>
    <property type="match status" value="1"/>
</dbReference>
<evidence type="ECO:0000313" key="6">
    <source>
        <dbReference type="EMBL" id="PTW61777.1"/>
    </source>
</evidence>
<keyword evidence="6" id="KW-0966">Cell projection</keyword>
<keyword evidence="6" id="KW-0282">Flagellum</keyword>
<proteinExistence type="predicted"/>
<keyword evidence="3" id="KW-0574">Periplasm</keyword>
<evidence type="ECO:0000256" key="1">
    <source>
        <dbReference type="ARBA" id="ARBA00004418"/>
    </source>
</evidence>
<evidence type="ECO:0000259" key="5">
    <source>
        <dbReference type="SMART" id="SM00858"/>
    </source>
</evidence>
<dbReference type="PANTHER" id="PTHR36307">
    <property type="entry name" value="FLAGELLA BASAL BODY P-RING FORMATION PROTEIN FLGA"/>
    <property type="match status" value="1"/>
</dbReference>
<sequence length="340" mass="36551">MTRHLILFAFAAALPLAGMVPGGLPGMEGSAQASPLAAERPVLRGKVTATRALLTIADFFENPGPNADQPLFRAPDLGRTGTVPALDVLRRARAAGLTDADTSGVRDVIVHRAALTIGPDQLRRMIREALQERTGIDASEDLEIEYSGDLPTLTADPAALEPVKLARLSYSPHSGRFDAVFSVDLDKSQTAFAVAGLAIETASIVTFSRRLSRGDMVTAHDLETTRVPRTALREGTVTDPDDIIGMAVRRAQMPGRVLVKRDFEEPIAVERRSRVIITYEISGLKLTVQGEAMADAVKGDVIDVLNIQSRRTIQAVVTGPGRVSVQPRTARVASLEEHVK</sequence>
<evidence type="ECO:0000256" key="3">
    <source>
        <dbReference type="ARBA" id="ARBA00022764"/>
    </source>
</evidence>
<keyword evidence="7" id="KW-1185">Reference proteome</keyword>
<dbReference type="SMART" id="SM00858">
    <property type="entry name" value="SAF"/>
    <property type="match status" value="1"/>
</dbReference>
<dbReference type="GO" id="GO:0044780">
    <property type="term" value="P:bacterial-type flagellum assembly"/>
    <property type="evidence" value="ECO:0007669"/>
    <property type="project" value="InterPro"/>
</dbReference>
<dbReference type="Proteomes" id="UP000244081">
    <property type="component" value="Unassembled WGS sequence"/>
</dbReference>
<name>A0A2T5VDD2_9HYPH</name>
<feature type="chain" id="PRO_5015774907" evidence="4">
    <location>
        <begin position="20"/>
        <end position="340"/>
    </location>
</feature>
<comment type="caution">
    <text evidence="6">The sequence shown here is derived from an EMBL/GenBank/DDBJ whole genome shotgun (WGS) entry which is preliminary data.</text>
</comment>
<evidence type="ECO:0000256" key="2">
    <source>
        <dbReference type="ARBA" id="ARBA00022729"/>
    </source>
</evidence>
<dbReference type="Gene3D" id="3.90.1210.10">
    <property type="entry name" value="Antifreeze-like/N-acetylneuraminic acid synthase C-terminal domain"/>
    <property type="match status" value="1"/>
</dbReference>
<comment type="subcellular location">
    <subcellularLocation>
        <location evidence="1">Periplasm</location>
    </subcellularLocation>
</comment>
<organism evidence="6 7">
    <name type="scientific">Breoghania corrubedonensis</name>
    <dbReference type="NCBI Taxonomy" id="665038"/>
    <lineage>
        <taxon>Bacteria</taxon>
        <taxon>Pseudomonadati</taxon>
        <taxon>Pseudomonadota</taxon>
        <taxon>Alphaproteobacteria</taxon>
        <taxon>Hyphomicrobiales</taxon>
        <taxon>Stappiaceae</taxon>
        <taxon>Breoghania</taxon>
    </lineage>
</organism>
<dbReference type="InterPro" id="IPR013974">
    <property type="entry name" value="SAF"/>
</dbReference>
<feature type="domain" description="SAF" evidence="5">
    <location>
        <begin position="202"/>
        <end position="264"/>
    </location>
</feature>
<dbReference type="RefSeq" id="WP_107989605.1">
    <property type="nucleotide sequence ID" value="NZ_QAYG01000002.1"/>
</dbReference>
<gene>
    <name evidence="6" type="ORF">C8N35_102493</name>
</gene>
<protein>
    <submittedName>
        <fullName evidence="6">Flagella basal body P-ring formation protein FlgA</fullName>
    </submittedName>
</protein>
<feature type="signal peptide" evidence="4">
    <location>
        <begin position="1"/>
        <end position="19"/>
    </location>
</feature>
<keyword evidence="2 4" id="KW-0732">Signal</keyword>
<dbReference type="Gene3D" id="2.30.30.760">
    <property type="match status" value="1"/>
</dbReference>
<reference evidence="6 7" key="1">
    <citation type="submission" date="2018-04" db="EMBL/GenBank/DDBJ databases">
        <title>Genomic Encyclopedia of Archaeal and Bacterial Type Strains, Phase II (KMG-II): from individual species to whole genera.</title>
        <authorList>
            <person name="Goeker M."/>
        </authorList>
    </citation>
    <scope>NUCLEOTIDE SEQUENCE [LARGE SCALE GENOMIC DNA]</scope>
    <source>
        <strain evidence="6 7">DSM 23382</strain>
    </source>
</reference>
<dbReference type="CDD" id="cd11614">
    <property type="entry name" value="SAF_CpaB_FlgA_like"/>
    <property type="match status" value="1"/>
</dbReference>
<dbReference type="GO" id="GO:0042597">
    <property type="term" value="C:periplasmic space"/>
    <property type="evidence" value="ECO:0007669"/>
    <property type="project" value="UniProtKB-SubCell"/>
</dbReference>
<dbReference type="NCBIfam" id="TIGR03170">
    <property type="entry name" value="flgA_cterm"/>
    <property type="match status" value="1"/>
</dbReference>
<dbReference type="Pfam" id="PF13144">
    <property type="entry name" value="ChapFlgA"/>
    <property type="match status" value="1"/>
</dbReference>
<keyword evidence="6" id="KW-0969">Cilium</keyword>
<dbReference type="EMBL" id="QAYG01000002">
    <property type="protein sequence ID" value="PTW61777.1"/>
    <property type="molecule type" value="Genomic_DNA"/>
</dbReference>
<evidence type="ECO:0000313" key="7">
    <source>
        <dbReference type="Proteomes" id="UP000244081"/>
    </source>
</evidence>
<evidence type="ECO:0000256" key="4">
    <source>
        <dbReference type="SAM" id="SignalP"/>
    </source>
</evidence>
<dbReference type="InterPro" id="IPR039246">
    <property type="entry name" value="Flagellar_FlgA"/>
</dbReference>